<proteinExistence type="predicted"/>
<gene>
    <name evidence="2" type="ORF">C1H87_08550</name>
</gene>
<dbReference type="EMBL" id="CP025791">
    <property type="protein sequence ID" value="AUP78745.1"/>
    <property type="molecule type" value="Genomic_DNA"/>
</dbReference>
<feature type="region of interest" description="Disordered" evidence="1">
    <location>
        <begin position="136"/>
        <end position="185"/>
    </location>
</feature>
<sequence length="357" mass="40813">MNSKDFVNILQHPQTITRQQTEAVKSVIDEFPYFQSARAVYLKGLKNASSFKYNQELKTTAAYTTDRSILFDFITSEAFIQNEISQFIKQNTTHLKDVEVTVEDISVNKNVTIDHILKQQINDTQGVLDPALFQPKEERPQKTPSFVLDESEEIENVTEETKPVSEETQPTTEEPQLAAEETKTQETLVSDILNLGRPLEFNKKETHSFNEWLKLTCLKPIDRDQDSDTKAPPAPLSFEPVSSEQVASKTEPPKKEDKSSEELDKAKKFELIDQFITKNPKINPFKATITKGNLAKAQMIKPEALMTETLARIYVEQKNYKKAIQSYKILSLKYPEKSGFFADQIKAVEELQEQNKI</sequence>
<feature type="region of interest" description="Disordered" evidence="1">
    <location>
        <begin position="224"/>
        <end position="263"/>
    </location>
</feature>
<dbReference type="OrthoDB" id="594666at2"/>
<organism evidence="2 3">
    <name type="scientific">Flavivirga eckloniae</name>
    <dbReference type="NCBI Taxonomy" id="1803846"/>
    <lineage>
        <taxon>Bacteria</taxon>
        <taxon>Pseudomonadati</taxon>
        <taxon>Bacteroidota</taxon>
        <taxon>Flavobacteriia</taxon>
        <taxon>Flavobacteriales</taxon>
        <taxon>Flavobacteriaceae</taxon>
        <taxon>Flavivirga</taxon>
    </lineage>
</organism>
<dbReference type="KEGG" id="fek:C1H87_08550"/>
<feature type="compositionally biased region" description="Low complexity" evidence="1">
    <location>
        <begin position="166"/>
        <end position="176"/>
    </location>
</feature>
<name>A0A2K9PNX9_9FLAO</name>
<feature type="compositionally biased region" description="Basic and acidic residues" evidence="1">
    <location>
        <begin position="251"/>
        <end position="263"/>
    </location>
</feature>
<evidence type="ECO:0008006" key="4">
    <source>
        <dbReference type="Google" id="ProtNLM"/>
    </source>
</evidence>
<accession>A0A2K9PNX9</accession>
<evidence type="ECO:0000313" key="3">
    <source>
        <dbReference type="Proteomes" id="UP000235826"/>
    </source>
</evidence>
<evidence type="ECO:0000313" key="2">
    <source>
        <dbReference type="EMBL" id="AUP78745.1"/>
    </source>
</evidence>
<dbReference type="Proteomes" id="UP000235826">
    <property type="component" value="Chromosome"/>
</dbReference>
<dbReference type="RefSeq" id="WP_102755400.1">
    <property type="nucleotide sequence ID" value="NZ_CP025791.1"/>
</dbReference>
<keyword evidence="3" id="KW-1185">Reference proteome</keyword>
<evidence type="ECO:0000256" key="1">
    <source>
        <dbReference type="SAM" id="MobiDB-lite"/>
    </source>
</evidence>
<feature type="compositionally biased region" description="Acidic residues" evidence="1">
    <location>
        <begin position="149"/>
        <end position="158"/>
    </location>
</feature>
<dbReference type="AlphaFoldDB" id="A0A2K9PNX9"/>
<reference evidence="2 3" key="1">
    <citation type="submission" date="2018-01" db="EMBL/GenBank/DDBJ databases">
        <title>Complete genome sequence of Flavivirga eckloniae ECD14 isolated from seaweed Ecklonia cava.</title>
        <authorList>
            <person name="Lee J.H."/>
            <person name="Baik K.S."/>
            <person name="Seong C.N."/>
        </authorList>
    </citation>
    <scope>NUCLEOTIDE SEQUENCE [LARGE SCALE GENOMIC DNA]</scope>
    <source>
        <strain evidence="2 3">ECD14</strain>
    </source>
</reference>
<protein>
    <recommendedName>
        <fullName evidence="4">Tetratricopeptide repeat protein</fullName>
    </recommendedName>
</protein>